<dbReference type="AlphaFoldDB" id="A7ZF16"/>
<dbReference type="KEGG" id="cco:CCC13826_0538"/>
<feature type="transmembrane region" description="Helical" evidence="1">
    <location>
        <begin position="12"/>
        <end position="32"/>
    </location>
</feature>
<proteinExistence type="predicted"/>
<reference evidence="3" key="1">
    <citation type="submission" date="2007-10" db="EMBL/GenBank/DDBJ databases">
        <title>Genome sequence of Campylobacter concisus 13826 isolated from human feces.</title>
        <authorList>
            <person name="Fouts D.E."/>
            <person name="Mongodin E.F."/>
            <person name="Puiu D."/>
            <person name="Sebastian Y."/>
            <person name="Miller W.G."/>
            <person name="Mandrell R.E."/>
            <person name="On S."/>
            <person name="Nelson K.E."/>
        </authorList>
    </citation>
    <scope>NUCLEOTIDE SEQUENCE [LARGE SCALE GENOMIC DNA]</scope>
    <source>
        <strain evidence="3">13826</strain>
    </source>
</reference>
<protein>
    <recommendedName>
        <fullName evidence="4">Transglutaminase-like domain-containing protein</fullName>
    </recommendedName>
</protein>
<sequence>MIVKKYLKFQMRIWFYILMVLAWKKYIILSIMKAQCPSIVHLSMSLASINGGGAEYNMTREGYYYLVDFNSNINKNLIIYKHNIFSLLLSLSWLHVHGTKDRLLSHEERIKKIANNKLSLTCGDISLFIQRLLQQKGIESRIASFLTMEQWNTYDNVHTLLEVKVDEKWTLFDIDNNRYFMYKNKEMNLRDFFEDINWDDIKFVFLSSDENLDTQSFSSDGINYYGVADFIYSDIKTWYKRVLQILIILENEKIYIALKDTQYKDRVLAYYPNALIMTIDEFNKRFYGEKNEEEYPNYKNHF</sequence>
<keyword evidence="1" id="KW-0812">Transmembrane</keyword>
<evidence type="ECO:0000313" key="2">
    <source>
        <dbReference type="EMBL" id="EAT99309.1"/>
    </source>
</evidence>
<keyword evidence="1" id="KW-0472">Membrane</keyword>
<gene>
    <name evidence="2" type="ORF">CCC13826_0538</name>
</gene>
<dbReference type="EMBL" id="CP000792">
    <property type="protein sequence ID" value="EAT99309.1"/>
    <property type="molecule type" value="Genomic_DNA"/>
</dbReference>
<dbReference type="RefSeq" id="WP_012140260.1">
    <property type="nucleotide sequence ID" value="NC_009802.2"/>
</dbReference>
<evidence type="ECO:0000313" key="3">
    <source>
        <dbReference type="Proteomes" id="UP000001121"/>
    </source>
</evidence>
<evidence type="ECO:0000256" key="1">
    <source>
        <dbReference type="SAM" id="Phobius"/>
    </source>
</evidence>
<dbReference type="HOGENOM" id="CLU_920358_0_0_7"/>
<name>A7ZF16_CAMC1</name>
<accession>A7ZF16</accession>
<dbReference type="Proteomes" id="UP000001121">
    <property type="component" value="Chromosome"/>
</dbReference>
<organism evidence="2 3">
    <name type="scientific">Campylobacter concisus (strain 13826)</name>
    <dbReference type="NCBI Taxonomy" id="360104"/>
    <lineage>
        <taxon>Bacteria</taxon>
        <taxon>Pseudomonadati</taxon>
        <taxon>Campylobacterota</taxon>
        <taxon>Epsilonproteobacteria</taxon>
        <taxon>Campylobacterales</taxon>
        <taxon>Campylobacteraceae</taxon>
        <taxon>Campylobacter</taxon>
    </lineage>
</organism>
<dbReference type="STRING" id="360104.CCC13826_0538"/>
<dbReference type="OrthoDB" id="5166556at2"/>
<evidence type="ECO:0008006" key="4">
    <source>
        <dbReference type="Google" id="ProtNLM"/>
    </source>
</evidence>
<keyword evidence="1" id="KW-1133">Transmembrane helix</keyword>